<accession>A0ABS9ZJI5</accession>
<comment type="caution">
    <text evidence="2">The sequence shown here is derived from an EMBL/GenBank/DDBJ whole genome shotgun (WGS) entry which is preliminary data.</text>
</comment>
<evidence type="ECO:0000256" key="1">
    <source>
        <dbReference type="SAM" id="MobiDB-lite"/>
    </source>
</evidence>
<evidence type="ECO:0000313" key="3">
    <source>
        <dbReference type="Proteomes" id="UP001320513"/>
    </source>
</evidence>
<sequence>MALEVDTTEVTGGYRIINTDRHLSYQGVALVVRRDARPTIRDCEITRDEALRQAKMMTASEELLEALTNLVGLARLGAAHLDKYTQRLPSPMRQSSRQPHKLPDPLRESASGCDLSATTVGVLSI</sequence>
<gene>
    <name evidence="2" type="ORF">AUC61_14440</name>
</gene>
<name>A0ABS9ZJI5_9PSED</name>
<dbReference type="RefSeq" id="WP_243246956.1">
    <property type="nucleotide sequence ID" value="NZ_LOHG01000008.1"/>
</dbReference>
<organism evidence="2 3">
    <name type="scientific">Pseudomonas maioricensis</name>
    <dbReference type="NCBI Taxonomy" id="1766623"/>
    <lineage>
        <taxon>Bacteria</taxon>
        <taxon>Pseudomonadati</taxon>
        <taxon>Pseudomonadota</taxon>
        <taxon>Gammaproteobacteria</taxon>
        <taxon>Pseudomonadales</taxon>
        <taxon>Pseudomonadaceae</taxon>
        <taxon>Pseudomonas</taxon>
    </lineage>
</organism>
<reference evidence="2 3" key="1">
    <citation type="submission" date="2015-12" db="EMBL/GenBank/DDBJ databases">
        <title>Phylogenomics in the description of a new species in the Pseudomonas syringae group.</title>
        <authorList>
            <person name="Busquets A."/>
            <person name="Gomila M."/>
            <person name="Beiki F."/>
            <person name="Rahimian H."/>
            <person name="Mulet M."/>
            <person name="Sanchez D."/>
            <person name="Garcia-Valdes E."/>
            <person name="Lalucat J."/>
        </authorList>
    </citation>
    <scope>NUCLEOTIDE SEQUENCE [LARGE SCALE GENOMIC DNA]</scope>
    <source>
        <strain evidence="2 3">S25</strain>
    </source>
</reference>
<dbReference type="EMBL" id="LOHG01000008">
    <property type="protein sequence ID" value="MCI8210733.1"/>
    <property type="molecule type" value="Genomic_DNA"/>
</dbReference>
<dbReference type="Proteomes" id="UP001320513">
    <property type="component" value="Unassembled WGS sequence"/>
</dbReference>
<feature type="region of interest" description="Disordered" evidence="1">
    <location>
        <begin position="85"/>
        <end position="112"/>
    </location>
</feature>
<proteinExistence type="predicted"/>
<evidence type="ECO:0000313" key="2">
    <source>
        <dbReference type="EMBL" id="MCI8210733.1"/>
    </source>
</evidence>
<protein>
    <submittedName>
        <fullName evidence="2">Uncharacterized protein</fullName>
    </submittedName>
</protein>
<keyword evidence="3" id="KW-1185">Reference proteome</keyword>